<dbReference type="PROSITE" id="PS01211">
    <property type="entry name" value="UPF0001"/>
    <property type="match status" value="1"/>
</dbReference>
<dbReference type="EMBL" id="CP089291">
    <property type="protein sequence ID" value="UOF92876.1"/>
    <property type="molecule type" value="Genomic_DNA"/>
</dbReference>
<accession>A0ABY4CQU9</accession>
<dbReference type="Proteomes" id="UP000830167">
    <property type="component" value="Chromosome"/>
</dbReference>
<name>A0ABY4CQU9_9BACL</name>
<dbReference type="PANTHER" id="PTHR10146:SF14">
    <property type="entry name" value="PYRIDOXAL PHOSPHATE HOMEOSTASIS PROTEIN"/>
    <property type="match status" value="1"/>
</dbReference>
<evidence type="ECO:0000256" key="1">
    <source>
        <dbReference type="ARBA" id="ARBA00022898"/>
    </source>
</evidence>
<protein>
    <recommendedName>
        <fullName evidence="2">Pyridoxal phosphate homeostasis protein</fullName>
        <shortName evidence="2">PLP homeostasis protein</shortName>
    </recommendedName>
</protein>
<evidence type="ECO:0000256" key="3">
    <source>
        <dbReference type="RuleBase" id="RU004514"/>
    </source>
</evidence>
<evidence type="ECO:0000256" key="2">
    <source>
        <dbReference type="HAMAP-Rule" id="MF_02087"/>
    </source>
</evidence>
<dbReference type="PANTHER" id="PTHR10146">
    <property type="entry name" value="PROLINE SYNTHETASE CO-TRANSCRIBED BACTERIAL HOMOLOG PROTEIN"/>
    <property type="match status" value="1"/>
</dbReference>
<evidence type="ECO:0000313" key="5">
    <source>
        <dbReference type="EMBL" id="UOF92876.1"/>
    </source>
</evidence>
<comment type="function">
    <text evidence="2">Pyridoxal 5'-phosphate (PLP)-binding protein, which is involved in PLP homeostasis.</text>
</comment>
<dbReference type="PIRSF" id="PIRSF004848">
    <property type="entry name" value="YBL036c_PLPDEIII"/>
    <property type="match status" value="1"/>
</dbReference>
<dbReference type="InterPro" id="IPR001608">
    <property type="entry name" value="Ala_racemase_N"/>
</dbReference>
<dbReference type="InterPro" id="IPR011078">
    <property type="entry name" value="PyrdxlP_homeostasis"/>
</dbReference>
<gene>
    <name evidence="5" type="ORF">LSG31_14750</name>
</gene>
<organism evidence="5 6">
    <name type="scientific">Fodinisporobacter ferrooxydans</name>
    <dbReference type="NCBI Taxonomy" id="2901836"/>
    <lineage>
        <taxon>Bacteria</taxon>
        <taxon>Bacillati</taxon>
        <taxon>Bacillota</taxon>
        <taxon>Bacilli</taxon>
        <taxon>Bacillales</taxon>
        <taxon>Alicyclobacillaceae</taxon>
        <taxon>Fodinisporobacter</taxon>
    </lineage>
</organism>
<reference evidence="5" key="1">
    <citation type="submission" date="2021-12" db="EMBL/GenBank/DDBJ databases">
        <title>Alicyclobacillaceae gen. nov., sp. nov., isolated from chalcocite enrichment system.</title>
        <authorList>
            <person name="Jiang Z."/>
        </authorList>
    </citation>
    <scope>NUCLEOTIDE SEQUENCE</scope>
    <source>
        <strain evidence="5">MYW30-H2</strain>
    </source>
</reference>
<dbReference type="Pfam" id="PF01168">
    <property type="entry name" value="Ala_racemase_N"/>
    <property type="match status" value="1"/>
</dbReference>
<proteinExistence type="inferred from homology"/>
<dbReference type="NCBIfam" id="TIGR00044">
    <property type="entry name" value="YggS family pyridoxal phosphate-dependent enzyme"/>
    <property type="match status" value="1"/>
</dbReference>
<dbReference type="SUPFAM" id="SSF51419">
    <property type="entry name" value="PLP-binding barrel"/>
    <property type="match status" value="1"/>
</dbReference>
<comment type="similarity">
    <text evidence="2 3">Belongs to the pyridoxal phosphate-binding protein YggS/PROSC family.</text>
</comment>
<feature type="modified residue" description="N6-(pyridoxal phosphate)lysine" evidence="2">
    <location>
        <position position="35"/>
    </location>
</feature>
<dbReference type="CDD" id="cd00635">
    <property type="entry name" value="PLPDE_III_YBL036c_like"/>
    <property type="match status" value="1"/>
</dbReference>
<sequence length="229" mass="25893">MDFFDRVQSVRRRIQTACEQAQRNVSSVRLVGVTKYIGPVELAELYRAGVREFGENRLQVAKPKLEAARVNHWKDVTWHFIGQLQTNKVKEVLREFTWIHSLDRWPLALEVNKRAQELGLRVPCLLQINVSGEETKAGLAANEALSFLEAAHSLSHIQVCGLMTMAPRADVPEEIRYVFRGLRELRDHLQSAGHAGIQELSMGMSQDFEAAILEGATIVRIGQTLLPDR</sequence>
<keyword evidence="1 2" id="KW-0663">Pyridoxal phosphate</keyword>
<dbReference type="InterPro" id="IPR029066">
    <property type="entry name" value="PLP-binding_barrel"/>
</dbReference>
<dbReference type="HAMAP" id="MF_02087">
    <property type="entry name" value="PLP_homeostasis"/>
    <property type="match status" value="1"/>
</dbReference>
<dbReference type="Gene3D" id="3.20.20.10">
    <property type="entry name" value="Alanine racemase"/>
    <property type="match status" value="1"/>
</dbReference>
<evidence type="ECO:0000259" key="4">
    <source>
        <dbReference type="Pfam" id="PF01168"/>
    </source>
</evidence>
<evidence type="ECO:0000313" key="6">
    <source>
        <dbReference type="Proteomes" id="UP000830167"/>
    </source>
</evidence>
<feature type="domain" description="Alanine racemase N-terminal" evidence="4">
    <location>
        <begin position="14"/>
        <end position="225"/>
    </location>
</feature>
<keyword evidence="6" id="KW-1185">Reference proteome</keyword>